<evidence type="ECO:0000313" key="3">
    <source>
        <dbReference type="EMBL" id="BBO86589.1"/>
    </source>
</evidence>
<dbReference type="SUPFAM" id="SSF52402">
    <property type="entry name" value="Adenine nucleotide alpha hydrolases-like"/>
    <property type="match status" value="1"/>
</dbReference>
<protein>
    <recommendedName>
        <fullName evidence="2">UspA domain-containing protein</fullName>
    </recommendedName>
</protein>
<dbReference type="Gene3D" id="3.40.50.620">
    <property type="entry name" value="HUPs"/>
    <property type="match status" value="1"/>
</dbReference>
<dbReference type="KEGG" id="dov:DSCO28_71550"/>
<dbReference type="Proteomes" id="UP000425960">
    <property type="component" value="Chromosome"/>
</dbReference>
<dbReference type="EMBL" id="AP021876">
    <property type="protein sequence ID" value="BBO86589.1"/>
    <property type="molecule type" value="Genomic_DNA"/>
</dbReference>
<reference evidence="3 4" key="1">
    <citation type="submission" date="2019-11" db="EMBL/GenBank/DDBJ databases">
        <title>Comparative genomics of hydrocarbon-degrading Desulfosarcina strains.</title>
        <authorList>
            <person name="Watanabe M."/>
            <person name="Kojima H."/>
            <person name="Fukui M."/>
        </authorList>
    </citation>
    <scope>NUCLEOTIDE SEQUENCE [LARGE SCALE GENOMIC DNA]</scope>
    <source>
        <strain evidence="3 4">28bB2T</strain>
    </source>
</reference>
<dbReference type="Pfam" id="PF00582">
    <property type="entry name" value="Usp"/>
    <property type="match status" value="1"/>
</dbReference>
<dbReference type="AlphaFoldDB" id="A0A5K8A210"/>
<sequence>MENDDKDVTVRKILLPLKFSQTGSNAFKMALNLAGCCAARLDILSVVKPVSHSPLTEKKYLEKIQTEFHRFKAINSPRLGSFQNYQFAWQAGDSATEILKYAERNSVDIIILGCHYRNNRPCYNRLGEVAQLIFQWASCAVMLVPGGTLKEKPCYRTTDALCNKKEGNHP</sequence>
<evidence type="ECO:0000313" key="4">
    <source>
        <dbReference type="Proteomes" id="UP000425960"/>
    </source>
</evidence>
<organism evidence="3 4">
    <name type="scientific">Desulfosarcina ovata subsp. sediminis</name>
    <dbReference type="NCBI Taxonomy" id="885957"/>
    <lineage>
        <taxon>Bacteria</taxon>
        <taxon>Pseudomonadati</taxon>
        <taxon>Thermodesulfobacteriota</taxon>
        <taxon>Desulfobacteria</taxon>
        <taxon>Desulfobacterales</taxon>
        <taxon>Desulfosarcinaceae</taxon>
        <taxon>Desulfosarcina</taxon>
    </lineage>
</organism>
<proteinExistence type="inferred from homology"/>
<name>A0A5K8A210_9BACT</name>
<dbReference type="InterPro" id="IPR006016">
    <property type="entry name" value="UspA"/>
</dbReference>
<dbReference type="PANTHER" id="PTHR46268:SF6">
    <property type="entry name" value="UNIVERSAL STRESS PROTEIN UP12"/>
    <property type="match status" value="1"/>
</dbReference>
<evidence type="ECO:0000256" key="1">
    <source>
        <dbReference type="ARBA" id="ARBA00008791"/>
    </source>
</evidence>
<accession>A0A5K8A210</accession>
<evidence type="ECO:0000259" key="2">
    <source>
        <dbReference type="Pfam" id="PF00582"/>
    </source>
</evidence>
<dbReference type="RefSeq" id="WP_155314026.1">
    <property type="nucleotide sequence ID" value="NZ_AP021876.1"/>
</dbReference>
<feature type="domain" description="UspA" evidence="2">
    <location>
        <begin position="10"/>
        <end position="145"/>
    </location>
</feature>
<comment type="similarity">
    <text evidence="1">Belongs to the universal stress protein A family.</text>
</comment>
<dbReference type="InterPro" id="IPR014729">
    <property type="entry name" value="Rossmann-like_a/b/a_fold"/>
</dbReference>
<gene>
    <name evidence="3" type="ORF">DSCO28_71550</name>
</gene>
<dbReference type="PANTHER" id="PTHR46268">
    <property type="entry name" value="STRESS RESPONSE PROTEIN NHAX"/>
    <property type="match status" value="1"/>
</dbReference>
<dbReference type="CDD" id="cd00293">
    <property type="entry name" value="USP-like"/>
    <property type="match status" value="1"/>
</dbReference>